<dbReference type="PANTHER" id="PTHR23422:SF9">
    <property type="entry name" value="ZN-DEPENDENT HYDROLASE"/>
    <property type="match status" value="1"/>
</dbReference>
<keyword evidence="1" id="KW-0479">Metal-binding</keyword>
<evidence type="ECO:0000313" key="3">
    <source>
        <dbReference type="EMBL" id="CAK9142948.1"/>
    </source>
</evidence>
<name>A0ABC8RJT1_9AQUA</name>
<keyword evidence="4" id="KW-1185">Reference proteome</keyword>
<dbReference type="Proteomes" id="UP001642360">
    <property type="component" value="Unassembled WGS sequence"/>
</dbReference>
<reference evidence="3 4" key="1">
    <citation type="submission" date="2024-02" db="EMBL/GenBank/DDBJ databases">
        <authorList>
            <person name="Vignale AGUSTIN F."/>
            <person name="Sosa J E."/>
            <person name="Modenutti C."/>
        </authorList>
    </citation>
    <scope>NUCLEOTIDE SEQUENCE [LARGE SCALE GENOMIC DNA]</scope>
</reference>
<comment type="caution">
    <text evidence="3">The sequence shown here is derived from an EMBL/GenBank/DDBJ whole genome shotgun (WGS) entry which is preliminary data.</text>
</comment>
<evidence type="ECO:0000313" key="4">
    <source>
        <dbReference type="Proteomes" id="UP001642360"/>
    </source>
</evidence>
<proteinExistence type="predicted"/>
<dbReference type="PANTHER" id="PTHR23422">
    <property type="entry name" value="DIPEPTIDYL PEPTIDASE III-RELATED"/>
    <property type="match status" value="1"/>
</dbReference>
<protein>
    <submittedName>
        <fullName evidence="3">Uncharacterized protein</fullName>
    </submittedName>
</protein>
<gene>
    <name evidence="3" type="ORF">ILEXP_LOCUS10637</name>
</gene>
<dbReference type="Gene3D" id="3.90.79.10">
    <property type="entry name" value="Nucleoside Triphosphate Pyrophosphohydrolase"/>
    <property type="match status" value="1"/>
</dbReference>
<evidence type="ECO:0000256" key="2">
    <source>
        <dbReference type="ARBA" id="ARBA00022801"/>
    </source>
</evidence>
<organism evidence="3 4">
    <name type="scientific">Ilex paraguariensis</name>
    <name type="common">yerba mate</name>
    <dbReference type="NCBI Taxonomy" id="185542"/>
    <lineage>
        <taxon>Eukaryota</taxon>
        <taxon>Viridiplantae</taxon>
        <taxon>Streptophyta</taxon>
        <taxon>Embryophyta</taxon>
        <taxon>Tracheophyta</taxon>
        <taxon>Spermatophyta</taxon>
        <taxon>Magnoliopsida</taxon>
        <taxon>eudicotyledons</taxon>
        <taxon>Gunneridae</taxon>
        <taxon>Pentapetalae</taxon>
        <taxon>asterids</taxon>
        <taxon>campanulids</taxon>
        <taxon>Aquifoliales</taxon>
        <taxon>Aquifoliaceae</taxon>
        <taxon>Ilex</taxon>
    </lineage>
</organism>
<dbReference type="AlphaFoldDB" id="A0ABC8RJT1"/>
<dbReference type="EMBL" id="CAUOFW020001268">
    <property type="protein sequence ID" value="CAK9142948.1"/>
    <property type="molecule type" value="Genomic_DNA"/>
</dbReference>
<dbReference type="InterPro" id="IPR039461">
    <property type="entry name" value="Peptidase_M49"/>
</dbReference>
<evidence type="ECO:0000256" key="1">
    <source>
        <dbReference type="ARBA" id="ARBA00022723"/>
    </source>
</evidence>
<accession>A0ABC8RJT1</accession>
<dbReference type="GO" id="GO:0046872">
    <property type="term" value="F:metal ion binding"/>
    <property type="evidence" value="ECO:0007669"/>
    <property type="project" value="UniProtKB-KW"/>
</dbReference>
<keyword evidence="2" id="KW-0378">Hydrolase</keyword>
<dbReference type="GO" id="GO:0016787">
    <property type="term" value="F:hydrolase activity"/>
    <property type="evidence" value="ECO:0007669"/>
    <property type="project" value="UniProtKB-KW"/>
</dbReference>
<sequence>MGEVAANQNSSNLTAQKSQLTKSWKIKGPAEKNCSVINDGKFINNEFNDVYLVTTLVPIPLEAFTLQESEVSAVKYISCEEYRSLLVKEDPAYVPYDVNDQYGQLFEIIAKRYVVVYKIKLPTEEYNENLQARSLALQKKLCRYAHISLSAELMGVTDADKEALALLIKAATIMDEIFHLQVWYSNPSLRDWLKVHADKSHLDKLKWMYYLINKTPW</sequence>